<evidence type="ECO:0000313" key="2">
    <source>
        <dbReference type="Proteomes" id="UP000639772"/>
    </source>
</evidence>
<dbReference type="AlphaFoldDB" id="A0A835V4G3"/>
<accession>A0A835V4G3</accession>
<sequence length="167" mass="18846">MISLIDLLHNSYQSLKNLINRRFFRVQLEGKTARKGEREAEMTCDAGVLLDVALDGHLETEEIVGRARQSQRPFQPVAIGVASCLKELEEERVVEMGYRYKEPPASAASAFLAVDGHHQASLLRLDLLVVCHNGRLGGVIEGNRRFYIQRSGVDREAYFFGFLLVNR</sequence>
<proteinExistence type="predicted"/>
<organism evidence="1 2">
    <name type="scientific">Vanilla planifolia</name>
    <name type="common">Vanilla</name>
    <dbReference type="NCBI Taxonomy" id="51239"/>
    <lineage>
        <taxon>Eukaryota</taxon>
        <taxon>Viridiplantae</taxon>
        <taxon>Streptophyta</taxon>
        <taxon>Embryophyta</taxon>
        <taxon>Tracheophyta</taxon>
        <taxon>Spermatophyta</taxon>
        <taxon>Magnoliopsida</taxon>
        <taxon>Liliopsida</taxon>
        <taxon>Asparagales</taxon>
        <taxon>Orchidaceae</taxon>
        <taxon>Vanilloideae</taxon>
        <taxon>Vanilleae</taxon>
        <taxon>Vanilla</taxon>
    </lineage>
</organism>
<evidence type="ECO:0000313" key="1">
    <source>
        <dbReference type="EMBL" id="KAG0487074.1"/>
    </source>
</evidence>
<dbReference type="EMBL" id="JADCNM010000004">
    <property type="protein sequence ID" value="KAG0487074.1"/>
    <property type="molecule type" value="Genomic_DNA"/>
</dbReference>
<reference evidence="1 2" key="1">
    <citation type="journal article" date="2020" name="Nat. Food">
        <title>A phased Vanilla planifolia genome enables genetic improvement of flavour and production.</title>
        <authorList>
            <person name="Hasing T."/>
            <person name="Tang H."/>
            <person name="Brym M."/>
            <person name="Khazi F."/>
            <person name="Huang T."/>
            <person name="Chambers A.H."/>
        </authorList>
    </citation>
    <scope>NUCLEOTIDE SEQUENCE [LARGE SCALE GENOMIC DNA]</scope>
    <source>
        <tissue evidence="1">Leaf</tissue>
    </source>
</reference>
<dbReference type="Proteomes" id="UP000639772">
    <property type="component" value="Unassembled WGS sequence"/>
</dbReference>
<name>A0A835V4G3_VANPL</name>
<protein>
    <submittedName>
        <fullName evidence="1">Uncharacterized protein</fullName>
    </submittedName>
</protein>
<comment type="caution">
    <text evidence="1">The sequence shown here is derived from an EMBL/GenBank/DDBJ whole genome shotgun (WGS) entry which is preliminary data.</text>
</comment>
<gene>
    <name evidence="1" type="ORF">HPP92_009169</name>
</gene>